<evidence type="ECO:0000256" key="9">
    <source>
        <dbReference type="SAM" id="SignalP"/>
    </source>
</evidence>
<dbReference type="GO" id="GO:0000272">
    <property type="term" value="P:polysaccharide catabolic process"/>
    <property type="evidence" value="ECO:0007669"/>
    <property type="project" value="UniProtKB-KW"/>
</dbReference>
<keyword evidence="8" id="KW-0624">Polysaccharide degradation</keyword>
<dbReference type="EnsemblProtists" id="PYU1_T006546">
    <property type="protein sequence ID" value="PYU1_T006546"/>
    <property type="gene ID" value="PYU1_G006534"/>
</dbReference>
<evidence type="ECO:0000256" key="8">
    <source>
        <dbReference type="ARBA" id="ARBA00023326"/>
    </source>
</evidence>
<dbReference type="EMBL" id="GL376604">
    <property type="status" value="NOT_ANNOTATED_CDS"/>
    <property type="molecule type" value="Genomic_DNA"/>
</dbReference>
<dbReference type="EC" id="3.2.1.39" evidence="3"/>
<dbReference type="GO" id="GO:0071555">
    <property type="term" value="P:cell wall organization"/>
    <property type="evidence" value="ECO:0007669"/>
    <property type="project" value="UniProtKB-KW"/>
</dbReference>
<reference evidence="13" key="2">
    <citation type="submission" date="2010-04" db="EMBL/GenBank/DDBJ databases">
        <authorList>
            <person name="Buell R."/>
            <person name="Hamilton J."/>
            <person name="Hostetler J."/>
        </authorList>
    </citation>
    <scope>NUCLEOTIDE SEQUENCE [LARGE SCALE GENOMIC DNA]</scope>
    <source>
        <strain evidence="13">DAOM:BR144</strain>
    </source>
</reference>
<comment type="catalytic activity">
    <reaction evidence="1">
        <text>Hydrolysis of (1-&gt;3)-beta-D-glucosidic linkages in (1-&gt;3)-beta-D-glucans.</text>
        <dbReference type="EC" id="3.2.1.39"/>
    </reaction>
</comment>
<keyword evidence="9" id="KW-0732">Signal</keyword>
<feature type="domain" description="Glycosyl hydrolase family 81 N-terminal" evidence="10">
    <location>
        <begin position="84"/>
        <end position="394"/>
    </location>
</feature>
<keyword evidence="7" id="KW-0961">Cell wall biogenesis/degradation</keyword>
<keyword evidence="5" id="KW-0119">Carbohydrate metabolism</keyword>
<dbReference type="InterPro" id="IPR040720">
    <property type="entry name" value="GH81_C"/>
</dbReference>
<evidence type="ECO:0000256" key="2">
    <source>
        <dbReference type="ARBA" id="ARBA00010730"/>
    </source>
</evidence>
<evidence type="ECO:0000256" key="7">
    <source>
        <dbReference type="ARBA" id="ARBA00023316"/>
    </source>
</evidence>
<dbReference type="PROSITE" id="PS52008">
    <property type="entry name" value="GH81"/>
    <property type="match status" value="1"/>
</dbReference>
<evidence type="ECO:0000313" key="13">
    <source>
        <dbReference type="Proteomes" id="UP000019132"/>
    </source>
</evidence>
<dbReference type="GO" id="GO:0042973">
    <property type="term" value="F:glucan endo-1,3-beta-D-glucosidase activity"/>
    <property type="evidence" value="ECO:0007669"/>
    <property type="project" value="UniProtKB-EC"/>
</dbReference>
<comment type="similarity">
    <text evidence="2">Belongs to the glycosyl hydrolase 81 family.</text>
</comment>
<organism evidence="12 13">
    <name type="scientific">Globisporangium ultimum (strain ATCC 200006 / CBS 805.95 / DAOM BR144)</name>
    <name type="common">Pythium ultimum</name>
    <dbReference type="NCBI Taxonomy" id="431595"/>
    <lineage>
        <taxon>Eukaryota</taxon>
        <taxon>Sar</taxon>
        <taxon>Stramenopiles</taxon>
        <taxon>Oomycota</taxon>
        <taxon>Peronosporomycetes</taxon>
        <taxon>Pythiales</taxon>
        <taxon>Pythiaceae</taxon>
        <taxon>Globisporangium</taxon>
    </lineage>
</organism>
<feature type="chain" id="PRO_5003867855" description="glucan endo-1,3-beta-D-glucosidase" evidence="9">
    <location>
        <begin position="20"/>
        <end position="1010"/>
    </location>
</feature>
<dbReference type="PANTHER" id="PTHR31983:SF0">
    <property type="entry name" value="GLUCAN ENDO-1,3-BETA-D-GLUCOSIDASE 2"/>
    <property type="match status" value="1"/>
</dbReference>
<evidence type="ECO:0000256" key="6">
    <source>
        <dbReference type="ARBA" id="ARBA00023295"/>
    </source>
</evidence>
<evidence type="ECO:0000256" key="4">
    <source>
        <dbReference type="ARBA" id="ARBA00022801"/>
    </source>
</evidence>
<dbReference type="Gene3D" id="2.70.98.30">
    <property type="entry name" value="Golgi alpha-mannosidase II, domain 4"/>
    <property type="match status" value="1"/>
</dbReference>
<proteinExistence type="inferred from homology"/>
<feature type="domain" description="Glycosyl hydrolase family 81 C-terminal" evidence="11">
    <location>
        <begin position="422"/>
        <end position="775"/>
    </location>
</feature>
<evidence type="ECO:0000259" key="11">
    <source>
        <dbReference type="Pfam" id="PF17652"/>
    </source>
</evidence>
<dbReference type="InterPro" id="IPR005200">
    <property type="entry name" value="Endo-beta-glucanase"/>
</dbReference>
<dbReference type="PANTHER" id="PTHR31983">
    <property type="entry name" value="ENDO-1,3(4)-BETA-GLUCANASE 1"/>
    <property type="match status" value="1"/>
</dbReference>
<accession>K3WNK4</accession>
<dbReference type="Pfam" id="PF17652">
    <property type="entry name" value="Glyco_hydro81C"/>
    <property type="match status" value="1"/>
</dbReference>
<dbReference type="VEuPathDB" id="FungiDB:PYU1_G006534"/>
<dbReference type="Gene3D" id="1.20.5.420">
    <property type="entry name" value="Immunoglobulin FC, subunit C"/>
    <property type="match status" value="1"/>
</dbReference>
<dbReference type="InterPro" id="IPR040451">
    <property type="entry name" value="GH81_N"/>
</dbReference>
<dbReference type="eggNOG" id="KOG2254">
    <property type="taxonomic scope" value="Eukaryota"/>
</dbReference>
<feature type="signal peptide" evidence="9">
    <location>
        <begin position="1"/>
        <end position="19"/>
    </location>
</feature>
<dbReference type="AlphaFoldDB" id="K3WNK4"/>
<evidence type="ECO:0000256" key="5">
    <source>
        <dbReference type="ARBA" id="ARBA00023277"/>
    </source>
</evidence>
<dbReference type="HOGENOM" id="CLU_010024_0_0_1"/>
<keyword evidence="4" id="KW-0378">Hydrolase</keyword>
<evidence type="ECO:0000313" key="12">
    <source>
        <dbReference type="EnsemblProtists" id="PYU1_T006546"/>
    </source>
</evidence>
<keyword evidence="13" id="KW-1185">Reference proteome</keyword>
<evidence type="ECO:0000256" key="3">
    <source>
        <dbReference type="ARBA" id="ARBA00012780"/>
    </source>
</evidence>
<dbReference type="STRING" id="431595.K3WNK4"/>
<reference evidence="12" key="3">
    <citation type="submission" date="2015-02" db="UniProtKB">
        <authorList>
            <consortium name="EnsemblProtists"/>
        </authorList>
    </citation>
    <scope>IDENTIFICATION</scope>
    <source>
        <strain evidence="12">DAOM BR144</strain>
    </source>
</reference>
<keyword evidence="6" id="KW-0326">Glycosidase</keyword>
<dbReference type="Pfam" id="PF03639">
    <property type="entry name" value="Glyco_hydro_81"/>
    <property type="match status" value="1"/>
</dbReference>
<evidence type="ECO:0000259" key="10">
    <source>
        <dbReference type="Pfam" id="PF03639"/>
    </source>
</evidence>
<sequence>MRILRLALVATTALAAALCDHATVRAISGASSLLKVPLPFPIESHPFQLSQAHFAANEPVQSTTTMNQGNGNAEDSSTRKQRLADVPFPTGAFWTNFVLEQGESIVTTMPYAFRLLQGKVHVSYPFRVVMPKIIQNGFLSHLVLSSAGDGALTHQVVGFDTFSTTVRFSRNDRQDFSLFLVRGSPYVTLEYKNSIPTIETFGSLFVSRFKKLEDQIFVNGDNVDFAVFSIMLNTGQLWSVYASDPDLELKLVDGKITATNPFTGILRVALCLDATMQPFLLESAPFYPIGGEVKYTVDAGSNLANLEFHWSTRRFVSANASRNQGNAEASEKLLMVALPHHIDTLARATDSASNATANKVLDGLLYTCIKGMMKGVYGDVWHLQEELPEVEWDFADDGLFFEDDSKDANQQDFKNRHAMRDRVVADIITQLQKDVDAYPVLAVDSYNFGKQIGREARLLLIADRFKQDELKQKLLAKMETELAAWLESKNPDHLVYDQTYGGVVTTDGIRDQGADYGNGHYNDHHFHYGYFVYALAAVRKFDPDFIASHAVACALILGDIGAPILKETEFFNNLPVDLFFPVARHKDWFLGHSYASGLFSMEVGKSQESSSECTNAYYALALFSSLDENAQKADSYYQYARLMLATELRSTKKYWHMQKNSQIYESLFSQRTMVGVAGEMSVVYSTWFGDKAVYVHGINMIPFTPITTQLLNEEYVAYEYALLRQDFQDLPSNDIWRSVVVLDHAILDAASAWDELVTSVNAYDSWNSASNSMYWIATRQSWFNQKTRSTLTHPDLHDENKCFGFPSCSTAGENGTALSCCATLPGCCPSPLGCCPQQDPSLIPLNACFGEHQCAVLGLGCCNSIDGCCEPDPITGTVLGCCKNQHPVTKKPRPTAVQNQTSESGLCFNEPLCAAAGLDCCGAPGGCCSGDSPKLGCCSSMTKKPVAKTVEAVCQNQPKCAAANLECCKTAEGCCVPDPLTGGLLDCCEAPTAATALIAVKVQKDAANLI</sequence>
<protein>
    <recommendedName>
        <fullName evidence="3">glucan endo-1,3-beta-D-glucosidase</fullName>
        <ecNumber evidence="3">3.2.1.39</ecNumber>
    </recommendedName>
</protein>
<dbReference type="OMA" id="MYWIATR"/>
<reference evidence="13" key="1">
    <citation type="journal article" date="2010" name="Genome Biol.">
        <title>Genome sequence of the necrotrophic plant pathogen Pythium ultimum reveals original pathogenicity mechanisms and effector repertoire.</title>
        <authorList>
            <person name="Levesque C.A."/>
            <person name="Brouwer H."/>
            <person name="Cano L."/>
            <person name="Hamilton J.P."/>
            <person name="Holt C."/>
            <person name="Huitema E."/>
            <person name="Raffaele S."/>
            <person name="Robideau G.P."/>
            <person name="Thines M."/>
            <person name="Win J."/>
            <person name="Zerillo M.M."/>
            <person name="Beakes G.W."/>
            <person name="Boore J.L."/>
            <person name="Busam D."/>
            <person name="Dumas B."/>
            <person name="Ferriera S."/>
            <person name="Fuerstenberg S.I."/>
            <person name="Gachon C.M."/>
            <person name="Gaulin E."/>
            <person name="Govers F."/>
            <person name="Grenville-Briggs L."/>
            <person name="Horner N."/>
            <person name="Hostetler J."/>
            <person name="Jiang R.H."/>
            <person name="Johnson J."/>
            <person name="Krajaejun T."/>
            <person name="Lin H."/>
            <person name="Meijer H.J."/>
            <person name="Moore B."/>
            <person name="Morris P."/>
            <person name="Phuntmart V."/>
            <person name="Puiu D."/>
            <person name="Shetty J."/>
            <person name="Stajich J.E."/>
            <person name="Tripathy S."/>
            <person name="Wawra S."/>
            <person name="van West P."/>
            <person name="Whitty B.R."/>
            <person name="Coutinho P.M."/>
            <person name="Henrissat B."/>
            <person name="Martin F."/>
            <person name="Thomas P.D."/>
            <person name="Tyler B.M."/>
            <person name="De Vries R.P."/>
            <person name="Kamoun S."/>
            <person name="Yandell M."/>
            <person name="Tisserat N."/>
            <person name="Buell C.R."/>
        </authorList>
    </citation>
    <scope>NUCLEOTIDE SEQUENCE</scope>
    <source>
        <strain evidence="13">DAOM:BR144</strain>
    </source>
</reference>
<dbReference type="GO" id="GO:0052861">
    <property type="term" value="F:endo-1,3(4)-beta-glucanase activity"/>
    <property type="evidence" value="ECO:0007669"/>
    <property type="project" value="InterPro"/>
</dbReference>
<evidence type="ECO:0000256" key="1">
    <source>
        <dbReference type="ARBA" id="ARBA00000382"/>
    </source>
</evidence>
<dbReference type="InParanoid" id="K3WNK4"/>
<name>K3WNK4_GLOUD</name>
<dbReference type="Proteomes" id="UP000019132">
    <property type="component" value="Unassembled WGS sequence"/>
</dbReference>